<evidence type="ECO:0000313" key="2">
    <source>
        <dbReference type="Proteomes" id="UP001281614"/>
    </source>
</evidence>
<dbReference type="Gene3D" id="3.20.20.100">
    <property type="entry name" value="NADP-dependent oxidoreductase domain"/>
    <property type="match status" value="1"/>
</dbReference>
<reference evidence="1" key="1">
    <citation type="submission" date="2023-02" db="EMBL/GenBank/DDBJ databases">
        <title>Colletotrichum kahawae CIFC_Que2 genome sequencing and assembly.</title>
        <authorList>
            <person name="Baroncelli R."/>
        </authorList>
    </citation>
    <scope>NUCLEOTIDE SEQUENCE</scope>
    <source>
        <strain evidence="1">CIFC_Que2</strain>
    </source>
</reference>
<sequence length="79" mass="8511">MASVKPIIGGGLFLSKDNWTLAALKSCLEDLRERGVTEIDVAQGYGDSEERLGEARAAESFNIATKIPGIMDPSSLRKD</sequence>
<evidence type="ECO:0000313" key="1">
    <source>
        <dbReference type="EMBL" id="KAK2776555.1"/>
    </source>
</evidence>
<dbReference type="InterPro" id="IPR036812">
    <property type="entry name" value="NAD(P)_OxRdtase_dom_sf"/>
</dbReference>
<accession>A0AAD9YTL1</accession>
<gene>
    <name evidence="1" type="ORF">CKAH01_12328</name>
</gene>
<dbReference type="SUPFAM" id="SSF51430">
    <property type="entry name" value="NAD(P)-linked oxidoreductase"/>
    <property type="match status" value="1"/>
</dbReference>
<comment type="caution">
    <text evidence="1">The sequence shown here is derived from an EMBL/GenBank/DDBJ whole genome shotgun (WGS) entry which is preliminary data.</text>
</comment>
<dbReference type="EMBL" id="VYYT01000026">
    <property type="protein sequence ID" value="KAK2776555.1"/>
    <property type="molecule type" value="Genomic_DNA"/>
</dbReference>
<name>A0AAD9YTL1_COLKA</name>
<dbReference type="AlphaFoldDB" id="A0AAD9YTL1"/>
<protein>
    <submittedName>
        <fullName evidence="1">Aldehyde reductase</fullName>
    </submittedName>
</protein>
<dbReference type="Proteomes" id="UP001281614">
    <property type="component" value="Unassembled WGS sequence"/>
</dbReference>
<keyword evidence="2" id="KW-1185">Reference proteome</keyword>
<organism evidence="1 2">
    <name type="scientific">Colletotrichum kahawae</name>
    <name type="common">Coffee berry disease fungus</name>
    <dbReference type="NCBI Taxonomy" id="34407"/>
    <lineage>
        <taxon>Eukaryota</taxon>
        <taxon>Fungi</taxon>
        <taxon>Dikarya</taxon>
        <taxon>Ascomycota</taxon>
        <taxon>Pezizomycotina</taxon>
        <taxon>Sordariomycetes</taxon>
        <taxon>Hypocreomycetidae</taxon>
        <taxon>Glomerellales</taxon>
        <taxon>Glomerellaceae</taxon>
        <taxon>Colletotrichum</taxon>
        <taxon>Colletotrichum gloeosporioides species complex</taxon>
    </lineage>
</organism>
<proteinExistence type="predicted"/>